<reference evidence="8" key="1">
    <citation type="submission" date="2022-07" db="EMBL/GenBank/DDBJ databases">
        <title>Faecal culturing of patients with breast cancer.</title>
        <authorList>
            <person name="Teng N.M.Y."/>
            <person name="Kiu R."/>
            <person name="Evans R."/>
            <person name="Baker D.J."/>
            <person name="Zenner C."/>
            <person name="Robinson S.D."/>
            <person name="Hall L.J."/>
        </authorList>
    </citation>
    <scope>NUCLEOTIDE SEQUENCE</scope>
    <source>
        <strain evidence="8">LH1062</strain>
    </source>
</reference>
<feature type="transmembrane region" description="Helical" evidence="7">
    <location>
        <begin position="197"/>
        <end position="216"/>
    </location>
</feature>
<evidence type="ECO:0000256" key="7">
    <source>
        <dbReference type="SAM" id="Phobius"/>
    </source>
</evidence>
<keyword evidence="9" id="KW-1185">Reference proteome</keyword>
<dbReference type="RefSeq" id="WP_290141608.1">
    <property type="nucleotide sequence ID" value="NZ_CP101620.1"/>
</dbReference>
<feature type="transmembrane region" description="Helical" evidence="7">
    <location>
        <begin position="36"/>
        <end position="53"/>
    </location>
</feature>
<comment type="subcellular location">
    <subcellularLocation>
        <location evidence="1">Membrane</location>
        <topology evidence="1">Multi-pass membrane protein</topology>
    </subcellularLocation>
</comment>
<sequence length="295" mass="32717">MTALSTLFPVFFMIGLGALARIKGWVTPEQKEGANYIIFNILFPIMIFNVLFTTQIELSVIWIILYVFIVFVLGMVIGKWISPLTGKRFAHISPYLLTTCEGGNVALPLYTSIVGLSYASNTVIFDIAGTLIAFVVMPIMVAKASAGKTSMRQLLKTIFTNSFVTAVILALILNMMGCYEYLSHTALFDIYTNTVNQATGPIVGMILFIIGYNLKIKKETLPILLKLLCVRVIVFALIIVGFFVLFPQLMAEKVYMIAVLIYFMCPTGFAVPMIISPLNQTQEDGDFQSLLSHSI</sequence>
<keyword evidence="4 7" id="KW-0812">Transmembrane</keyword>
<dbReference type="Proteomes" id="UP001060112">
    <property type="component" value="Chromosome"/>
</dbReference>
<accession>A0ABY5I4A8</accession>
<evidence type="ECO:0000256" key="3">
    <source>
        <dbReference type="ARBA" id="ARBA00022475"/>
    </source>
</evidence>
<name>A0ABY5I4A8_9FIRM</name>
<feature type="transmembrane region" description="Helical" evidence="7">
    <location>
        <begin position="123"/>
        <end position="142"/>
    </location>
</feature>
<dbReference type="PANTHER" id="PTHR36838">
    <property type="entry name" value="AUXIN EFFLUX CARRIER FAMILY PROTEIN"/>
    <property type="match status" value="1"/>
</dbReference>
<organism evidence="8 9">
    <name type="scientific">Allocoprobacillus halotolerans</name>
    <dbReference type="NCBI Taxonomy" id="2944914"/>
    <lineage>
        <taxon>Bacteria</taxon>
        <taxon>Bacillati</taxon>
        <taxon>Bacillota</taxon>
        <taxon>Erysipelotrichia</taxon>
        <taxon>Erysipelotrichales</taxon>
        <taxon>Erysipelotrichaceae</taxon>
        <taxon>Allocoprobacillus</taxon>
    </lineage>
</organism>
<keyword evidence="5 7" id="KW-1133">Transmembrane helix</keyword>
<evidence type="ECO:0000256" key="2">
    <source>
        <dbReference type="ARBA" id="ARBA00022448"/>
    </source>
</evidence>
<evidence type="ECO:0000256" key="5">
    <source>
        <dbReference type="ARBA" id="ARBA00022989"/>
    </source>
</evidence>
<protein>
    <submittedName>
        <fullName evidence="8">Transporter</fullName>
    </submittedName>
</protein>
<evidence type="ECO:0000313" key="9">
    <source>
        <dbReference type="Proteomes" id="UP001060112"/>
    </source>
</evidence>
<feature type="transmembrane region" description="Helical" evidence="7">
    <location>
        <begin position="60"/>
        <end position="81"/>
    </location>
</feature>
<dbReference type="Pfam" id="PF03547">
    <property type="entry name" value="Mem_trans"/>
    <property type="match status" value="1"/>
</dbReference>
<keyword evidence="6 7" id="KW-0472">Membrane</keyword>
<feature type="transmembrane region" description="Helical" evidence="7">
    <location>
        <begin position="154"/>
        <end position="177"/>
    </location>
</feature>
<feature type="transmembrane region" description="Helical" evidence="7">
    <location>
        <begin position="255"/>
        <end position="275"/>
    </location>
</feature>
<dbReference type="PANTHER" id="PTHR36838:SF3">
    <property type="entry name" value="TRANSPORTER AUXIN EFFLUX CARRIER EC FAMILY"/>
    <property type="match status" value="1"/>
</dbReference>
<evidence type="ECO:0000256" key="1">
    <source>
        <dbReference type="ARBA" id="ARBA00004141"/>
    </source>
</evidence>
<proteinExistence type="predicted"/>
<feature type="transmembrane region" description="Helical" evidence="7">
    <location>
        <begin position="228"/>
        <end position="249"/>
    </location>
</feature>
<dbReference type="InterPro" id="IPR004776">
    <property type="entry name" value="Mem_transp_PIN-like"/>
</dbReference>
<evidence type="ECO:0000313" key="8">
    <source>
        <dbReference type="EMBL" id="UTY40181.1"/>
    </source>
</evidence>
<keyword evidence="3" id="KW-1003">Cell membrane</keyword>
<evidence type="ECO:0000256" key="4">
    <source>
        <dbReference type="ARBA" id="ARBA00022692"/>
    </source>
</evidence>
<dbReference type="EMBL" id="CP101620">
    <property type="protein sequence ID" value="UTY40181.1"/>
    <property type="molecule type" value="Genomic_DNA"/>
</dbReference>
<evidence type="ECO:0000256" key="6">
    <source>
        <dbReference type="ARBA" id="ARBA00023136"/>
    </source>
</evidence>
<gene>
    <name evidence="8" type="ORF">NMU03_05115</name>
</gene>
<keyword evidence="2" id="KW-0813">Transport</keyword>